<evidence type="ECO:0000313" key="5">
    <source>
        <dbReference type="EMBL" id="GAA4080003.1"/>
    </source>
</evidence>
<evidence type="ECO:0000313" key="6">
    <source>
        <dbReference type="Proteomes" id="UP001499984"/>
    </source>
</evidence>
<keyword evidence="2 3" id="KW-0732">Signal</keyword>
<dbReference type="EMBL" id="BAAAZY010000024">
    <property type="protein sequence ID" value="GAA4080003.1"/>
    <property type="molecule type" value="Genomic_DNA"/>
</dbReference>
<evidence type="ECO:0000256" key="3">
    <source>
        <dbReference type="SAM" id="SignalP"/>
    </source>
</evidence>
<protein>
    <submittedName>
        <fullName evidence="5">Sugar ABC transporter substrate-binding protein</fullName>
    </submittedName>
</protein>
<proteinExistence type="predicted"/>
<sequence>MRGPTGPALRAHTRTRTRTRIRARQIAAALVAGLMTMSLAACGGEDEAGTDSFTIGLLFPNRVTPRWEKWDKPLIEQRLKELCPRCTVAYANAGGDVARQQQQMISMITKGAKVLILDPADSKAMRSSVQEARKAGASVISYDRLTEGPISGFVSFDGAQVGRLQGEALLAAMKGGGNIVMMNGDPTSANAAWFRSGALSVITGKLKIARSYDTAAWSTDNAHANMSAAITALGSDRIGGVLAANDSIAAGVIAALKTAGVRKLPPVTGQDADLDAVQRIVKGEQYMTVYKPFRTEAAAAADMAVALGRGEDVRDMATTTLDSATTQDIPAVLLTPKAVTADTIKQTLVDGGVYTVDQICTRKLRPACARAGLSP</sequence>
<reference evidence="6" key="1">
    <citation type="journal article" date="2019" name="Int. J. Syst. Evol. Microbiol.">
        <title>The Global Catalogue of Microorganisms (GCM) 10K type strain sequencing project: providing services to taxonomists for standard genome sequencing and annotation.</title>
        <authorList>
            <consortium name="The Broad Institute Genomics Platform"/>
            <consortium name="The Broad Institute Genome Sequencing Center for Infectious Disease"/>
            <person name="Wu L."/>
            <person name="Ma J."/>
        </authorList>
    </citation>
    <scope>NUCLEOTIDE SEQUENCE [LARGE SCALE GENOMIC DNA]</scope>
    <source>
        <strain evidence="6">JCM 16925</strain>
    </source>
</reference>
<dbReference type="InterPro" id="IPR028082">
    <property type="entry name" value="Peripla_BP_I"/>
</dbReference>
<feature type="domain" description="Periplasmic binding protein" evidence="4">
    <location>
        <begin position="55"/>
        <end position="311"/>
    </location>
</feature>
<dbReference type="SUPFAM" id="SSF53822">
    <property type="entry name" value="Periplasmic binding protein-like I"/>
    <property type="match status" value="1"/>
</dbReference>
<comment type="caution">
    <text evidence="5">The sequence shown here is derived from an EMBL/GenBank/DDBJ whole genome shotgun (WGS) entry which is preliminary data.</text>
</comment>
<dbReference type="RefSeq" id="WP_425587562.1">
    <property type="nucleotide sequence ID" value="NZ_BAAAZY010000024.1"/>
</dbReference>
<dbReference type="Gene3D" id="3.40.50.2300">
    <property type="match status" value="2"/>
</dbReference>
<feature type="signal peptide" evidence="3">
    <location>
        <begin position="1"/>
        <end position="40"/>
    </location>
</feature>
<accession>A0ABP7W3A0</accession>
<name>A0ABP7W3A0_9ACTN</name>
<keyword evidence="6" id="KW-1185">Reference proteome</keyword>
<dbReference type="PANTHER" id="PTHR30036">
    <property type="entry name" value="D-XYLOSE-BINDING PERIPLASMIC PROTEIN"/>
    <property type="match status" value="1"/>
</dbReference>
<dbReference type="InterPro" id="IPR025997">
    <property type="entry name" value="SBP_2_dom"/>
</dbReference>
<dbReference type="InterPro" id="IPR050555">
    <property type="entry name" value="Bact_Solute-Bind_Prot2"/>
</dbReference>
<dbReference type="PANTHER" id="PTHR30036:SF1">
    <property type="entry name" value="D-XYLOSE-BINDING PERIPLASMIC PROTEIN"/>
    <property type="match status" value="1"/>
</dbReference>
<evidence type="ECO:0000259" key="4">
    <source>
        <dbReference type="Pfam" id="PF13407"/>
    </source>
</evidence>
<feature type="chain" id="PRO_5045234953" evidence="3">
    <location>
        <begin position="41"/>
        <end position="375"/>
    </location>
</feature>
<comment type="subcellular location">
    <subcellularLocation>
        <location evidence="1">Cell envelope</location>
    </subcellularLocation>
</comment>
<gene>
    <name evidence="5" type="ORF">GCM10022233_70080</name>
</gene>
<dbReference type="Proteomes" id="UP001499984">
    <property type="component" value="Unassembled WGS sequence"/>
</dbReference>
<organism evidence="5 6">
    <name type="scientific">Streptomyces shaanxiensis</name>
    <dbReference type="NCBI Taxonomy" id="653357"/>
    <lineage>
        <taxon>Bacteria</taxon>
        <taxon>Bacillati</taxon>
        <taxon>Actinomycetota</taxon>
        <taxon>Actinomycetes</taxon>
        <taxon>Kitasatosporales</taxon>
        <taxon>Streptomycetaceae</taxon>
        <taxon>Streptomyces</taxon>
    </lineage>
</organism>
<evidence type="ECO:0000256" key="1">
    <source>
        <dbReference type="ARBA" id="ARBA00004196"/>
    </source>
</evidence>
<dbReference type="Pfam" id="PF13407">
    <property type="entry name" value="Peripla_BP_4"/>
    <property type="match status" value="1"/>
</dbReference>
<evidence type="ECO:0000256" key="2">
    <source>
        <dbReference type="ARBA" id="ARBA00022729"/>
    </source>
</evidence>